<dbReference type="InterPro" id="IPR011093">
    <property type="entry name" value="TraI_2_C"/>
</dbReference>
<dbReference type="SUPFAM" id="SSF46785">
    <property type="entry name" value="Winged helix' DNA-binding domain"/>
    <property type="match status" value="1"/>
</dbReference>
<dbReference type="InterPro" id="IPR011119">
    <property type="entry name" value="Unchr_helicase_relaxase_TraI"/>
</dbReference>
<reference evidence="4" key="1">
    <citation type="submission" date="2020-05" db="EMBL/GenBank/DDBJ databases">
        <authorList>
            <person name="Delgado-Blas J."/>
        </authorList>
    </citation>
    <scope>NUCLEOTIDE SEQUENCE</scope>
    <source>
        <strain evidence="4">BB1453</strain>
    </source>
</reference>
<feature type="domain" description="Uncharacterised" evidence="2">
    <location>
        <begin position="35"/>
        <end position="243"/>
    </location>
</feature>
<sequence length="521" mass="58019">MFKWLHKRTTAKPVTPVTEREVSVSRGNTKRSDEGFYLPQSASELLAAPKRQRWLQQINAVVALPDNEFQRLCLFPLETLAERLQCIPAGRTGQYQHEGGLLDLILHTTAWCVRMSQKEMLPRGVPSEEQARQFSAWNVSVFYTGLLYWLPLTTRLEGQLSNLQLWQPGLSVPAVPFRFRFRDAVPDIIKMRQTWGALIAFRLLPEEAVLWLSNYPNALQSLTEVLTGQTEIDNDLSRILHEALGAFEADSLPDTGVLFPQETSDAETHALSQQTDSAGDSCFSLASADEPNREAENTPQMSAAATDESVSSDEDLNYALMLSGRLPSDGHLAKESKGSEKAISTNKKSVPEPITKQPLAAPETASDKEIVKIALSSPARKRRTSNTGGTETVSTKELAMEFVTWLTQALTEKTVSINAPGGPVHAVAGYVFLRSPHIFTLYMRQCPHQFERYVPIQRAFESLRLHRTDAKRAGGLIRCRLFSAKSSENKPVWQKAAGYLVKSQKLLPGESGDDSTYIEFE</sequence>
<dbReference type="Gene3D" id="2.40.10.200">
    <property type="entry name" value="STY4665 C-terminal domain-like"/>
    <property type="match status" value="1"/>
</dbReference>
<dbReference type="Pfam" id="PF07514">
    <property type="entry name" value="TraI_2"/>
    <property type="match status" value="1"/>
</dbReference>
<dbReference type="Gene3D" id="1.10.10.10">
    <property type="entry name" value="Winged helix-like DNA-binding domain superfamily/Winged helix DNA-binding domain"/>
    <property type="match status" value="1"/>
</dbReference>
<evidence type="ECO:0000256" key="1">
    <source>
        <dbReference type="SAM" id="MobiDB-lite"/>
    </source>
</evidence>
<name>A0A9N8H0U4_PRORE</name>
<dbReference type="InterPro" id="IPR022391">
    <property type="entry name" value="ICE_relaxase_PFGI-1"/>
</dbReference>
<gene>
    <name evidence="4" type="ORF">GHA_01806</name>
</gene>
<dbReference type="RefSeq" id="WP_164455128.1">
    <property type="nucleotide sequence ID" value="NZ_AP022372.1"/>
</dbReference>
<protein>
    <submittedName>
        <fullName evidence="4">Integrating conjugative element relaxase, PFGI-1 class</fullName>
    </submittedName>
</protein>
<feature type="region of interest" description="Disordered" evidence="1">
    <location>
        <begin position="264"/>
        <end position="312"/>
    </location>
</feature>
<accession>A0A9N8H0U4</accession>
<dbReference type="EMBL" id="CAHPSF010000003">
    <property type="protein sequence ID" value="CAB5689438.1"/>
    <property type="molecule type" value="Genomic_DNA"/>
</dbReference>
<evidence type="ECO:0000259" key="2">
    <source>
        <dbReference type="Pfam" id="PF07514"/>
    </source>
</evidence>
<dbReference type="InterPro" id="IPR036388">
    <property type="entry name" value="WH-like_DNA-bd_sf"/>
</dbReference>
<proteinExistence type="predicted"/>
<dbReference type="InterPro" id="IPR036390">
    <property type="entry name" value="WH_DNA-bd_sf"/>
</dbReference>
<dbReference type="Gene3D" id="1.10.3210.40">
    <property type="match status" value="1"/>
</dbReference>
<dbReference type="Proteomes" id="UP000834611">
    <property type="component" value="Unassembled WGS sequence"/>
</dbReference>
<feature type="compositionally biased region" description="Basic and acidic residues" evidence="1">
    <location>
        <begin position="331"/>
        <end position="340"/>
    </location>
</feature>
<feature type="domain" description="Putative conjugal transfer nickase/helicase TraI C-terminal" evidence="3">
    <location>
        <begin position="399"/>
        <end position="509"/>
    </location>
</feature>
<organism evidence="4 5">
    <name type="scientific">Providencia rettgeri</name>
    <dbReference type="NCBI Taxonomy" id="587"/>
    <lineage>
        <taxon>Bacteria</taxon>
        <taxon>Pseudomonadati</taxon>
        <taxon>Pseudomonadota</taxon>
        <taxon>Gammaproteobacteria</taxon>
        <taxon>Enterobacterales</taxon>
        <taxon>Morganellaceae</taxon>
        <taxon>Providencia</taxon>
    </lineage>
</organism>
<evidence type="ECO:0000313" key="4">
    <source>
        <dbReference type="EMBL" id="CAB5689438.1"/>
    </source>
</evidence>
<dbReference type="Pfam" id="PF07515">
    <property type="entry name" value="TraI_2_C"/>
    <property type="match status" value="1"/>
</dbReference>
<comment type="caution">
    <text evidence="4">The sequence shown here is derived from an EMBL/GenBank/DDBJ whole genome shotgun (WGS) entry which is preliminary data.</text>
</comment>
<dbReference type="AlphaFoldDB" id="A0A9N8H0U4"/>
<feature type="region of interest" description="Disordered" evidence="1">
    <location>
        <begin position="328"/>
        <end position="367"/>
    </location>
</feature>
<dbReference type="NCBIfam" id="TIGR03760">
    <property type="entry name" value="ICE_TraI_Pfluor"/>
    <property type="match status" value="1"/>
</dbReference>
<evidence type="ECO:0000259" key="3">
    <source>
        <dbReference type="Pfam" id="PF07515"/>
    </source>
</evidence>
<evidence type="ECO:0000313" key="5">
    <source>
        <dbReference type="Proteomes" id="UP000834611"/>
    </source>
</evidence>